<keyword evidence="1" id="KW-1133">Transmembrane helix</keyword>
<gene>
    <name evidence="2" type="ORF">E5L68_001855</name>
</gene>
<dbReference type="RefSeq" id="WP_138727708.1">
    <property type="nucleotide sequence ID" value="NZ_SRMP02000001.1"/>
</dbReference>
<comment type="caution">
    <text evidence="2">The sequence shown here is derived from an EMBL/GenBank/DDBJ whole genome shotgun (WGS) entry which is preliminary data.</text>
</comment>
<dbReference type="EMBL" id="SRMP02000001">
    <property type="protein sequence ID" value="MFN0290113.1"/>
    <property type="molecule type" value="Genomic_DNA"/>
</dbReference>
<reference evidence="2 3" key="1">
    <citation type="submission" date="2024-12" db="EMBL/GenBank/DDBJ databases">
        <authorList>
            <person name="Hu S."/>
        </authorList>
    </citation>
    <scope>NUCLEOTIDE SEQUENCE [LARGE SCALE GENOMIC DNA]</scope>
    <source>
        <strain evidence="2 3">P-25</strain>
    </source>
</reference>
<accession>A0ABW9JEI6</accession>
<proteinExistence type="predicted"/>
<evidence type="ECO:0000313" key="3">
    <source>
        <dbReference type="Proteomes" id="UP001517367"/>
    </source>
</evidence>
<feature type="transmembrane region" description="Helical" evidence="1">
    <location>
        <begin position="7"/>
        <end position="27"/>
    </location>
</feature>
<evidence type="ECO:0000313" key="2">
    <source>
        <dbReference type="EMBL" id="MFN0290113.1"/>
    </source>
</evidence>
<dbReference type="Proteomes" id="UP001517367">
    <property type="component" value="Unassembled WGS sequence"/>
</dbReference>
<keyword evidence="1" id="KW-0472">Membrane</keyword>
<evidence type="ECO:0000256" key="1">
    <source>
        <dbReference type="SAM" id="Phobius"/>
    </source>
</evidence>
<sequence>MTIKKNRMVIGIIIILVIAFIISNTFIHCRKEFVSGYDFEISKIGVTPTKKLRLYDMEGKEVSLWNYSVMANENVSVGDSVHKAPCSEFLYIYKRNDKGGYQEYKRKAPSGLFPYNWFCK</sequence>
<keyword evidence="3" id="KW-1185">Reference proteome</keyword>
<protein>
    <submittedName>
        <fullName evidence="2">Uncharacterized protein</fullName>
    </submittedName>
</protein>
<keyword evidence="1" id="KW-0812">Transmembrane</keyword>
<name>A0ABW9JEI6_9SPHI</name>
<organism evidence="2 3">
    <name type="scientific">Pedobacter helvus</name>
    <dbReference type="NCBI Taxonomy" id="2563444"/>
    <lineage>
        <taxon>Bacteria</taxon>
        <taxon>Pseudomonadati</taxon>
        <taxon>Bacteroidota</taxon>
        <taxon>Sphingobacteriia</taxon>
        <taxon>Sphingobacteriales</taxon>
        <taxon>Sphingobacteriaceae</taxon>
        <taxon>Pedobacter</taxon>
    </lineage>
</organism>